<name>A0AAE3SZC3_9BURK</name>
<dbReference type="InterPro" id="IPR038765">
    <property type="entry name" value="Papain-like_cys_pep_sf"/>
</dbReference>
<reference evidence="2" key="1">
    <citation type="submission" date="2023-01" db="EMBL/GenBank/DDBJ databases">
        <title>Xenophilus mangrovi sp. nov., isolated from soil of Mangrove nature reserve.</title>
        <authorList>
            <person name="Xu S."/>
            <person name="Liu Z."/>
            <person name="Xu Y."/>
        </authorList>
    </citation>
    <scope>NUCLEOTIDE SEQUENCE</scope>
    <source>
        <strain evidence="2">YW8</strain>
    </source>
</reference>
<accession>A0AAE3SZC3</accession>
<evidence type="ECO:0000313" key="2">
    <source>
        <dbReference type="EMBL" id="MDA7416944.1"/>
    </source>
</evidence>
<evidence type="ECO:0000256" key="1">
    <source>
        <dbReference type="SAM" id="MobiDB-lite"/>
    </source>
</evidence>
<dbReference type="RefSeq" id="WP_271428165.1">
    <property type="nucleotide sequence ID" value="NZ_JAQIPB010000003.1"/>
</dbReference>
<dbReference type="CDD" id="cd02619">
    <property type="entry name" value="Peptidase_C1"/>
    <property type="match status" value="1"/>
</dbReference>
<organism evidence="2 3">
    <name type="scientific">Xenophilus arseniciresistens</name>
    <dbReference type="NCBI Taxonomy" id="1283306"/>
    <lineage>
        <taxon>Bacteria</taxon>
        <taxon>Pseudomonadati</taxon>
        <taxon>Pseudomonadota</taxon>
        <taxon>Betaproteobacteria</taxon>
        <taxon>Burkholderiales</taxon>
        <taxon>Comamonadaceae</taxon>
        <taxon>Xenophilus</taxon>
    </lineage>
</organism>
<dbReference type="Proteomes" id="UP001212602">
    <property type="component" value="Unassembled WGS sequence"/>
</dbReference>
<evidence type="ECO:0000313" key="3">
    <source>
        <dbReference type="Proteomes" id="UP001212602"/>
    </source>
</evidence>
<sequence length="613" mass="67348">MKADPIDFRDRAYAPPVRTRPGGQLLPQRALPVLQQGNSSACTGFALATVVHWLLGAEGGTAEPVSPFMIYSMARRYDEFPGATQDTGSSLRGALKGWHKHGVCRRALWPREPMPKEVPEDPRDDWWPDAMRRPLGAYYRIDPRALADMHVALADVGVLYASAMCHGGWSEGFGLQPAAGGAGTRTLWAIPQRELAPGDGGHAFVILGYTHEGFIIQNSWGREWGSEGRALLRYEDWGANAMDCWVVQMGVATSQHLKVAESASLRMPRAGKVELATEERLRNHELAPYIVNMENNGRLSDSGDFRTSEGDVQALVGIYLARAREQWKLAPDAPVDIAIYAHGGLTSEADAARTAARWIPALYERHIFPIFFMWETGLLATLGNIVKDLFDGEDTRTRGGLQNWWNTRLERTLARPGTAIWGEMKENGRLISGARNGGGRVLYDSAMKSEAFKPGRDRIHLIGHSAGGIVHCHLVDLLAGLKWKFHSVNLMAPAATVELFEQKLLPHIQSGAVRQYNQWHLSDPLESADSTCRPILGYGRSLLYLVSESFEGGQRTPILGMQKYLPPGLAERANVALHAAQSRDTQSATHGGFDDDEATQASVIRRILAAGAA</sequence>
<gene>
    <name evidence="2" type="ORF">PGB34_11260</name>
</gene>
<feature type="region of interest" description="Disordered" evidence="1">
    <location>
        <begin position="1"/>
        <end position="21"/>
    </location>
</feature>
<dbReference type="InterPro" id="IPR029058">
    <property type="entry name" value="AB_hydrolase_fold"/>
</dbReference>
<proteinExistence type="predicted"/>
<dbReference type="AlphaFoldDB" id="A0AAE3SZC3"/>
<dbReference type="EMBL" id="JAQIPB010000003">
    <property type="protein sequence ID" value="MDA7416944.1"/>
    <property type="molecule type" value="Genomic_DNA"/>
</dbReference>
<keyword evidence="3" id="KW-1185">Reference proteome</keyword>
<feature type="compositionally biased region" description="Basic and acidic residues" evidence="1">
    <location>
        <begin position="1"/>
        <end position="12"/>
    </location>
</feature>
<comment type="caution">
    <text evidence="2">The sequence shown here is derived from an EMBL/GenBank/DDBJ whole genome shotgun (WGS) entry which is preliminary data.</text>
</comment>
<dbReference type="Gene3D" id="3.90.70.10">
    <property type="entry name" value="Cysteine proteinases"/>
    <property type="match status" value="1"/>
</dbReference>
<protein>
    <submittedName>
        <fullName evidence="2">C1 family peptidase</fullName>
    </submittedName>
</protein>
<dbReference type="SUPFAM" id="SSF53474">
    <property type="entry name" value="alpha/beta-Hydrolases"/>
    <property type="match status" value="1"/>
</dbReference>
<dbReference type="SUPFAM" id="SSF54001">
    <property type="entry name" value="Cysteine proteinases"/>
    <property type="match status" value="1"/>
</dbReference>